<dbReference type="PANTHER" id="PTHR43400:SF10">
    <property type="entry name" value="3-OXOSTEROID 1-DEHYDROGENASE"/>
    <property type="match status" value="1"/>
</dbReference>
<dbReference type="Proteomes" id="UP000556620">
    <property type="component" value="Unassembled WGS sequence"/>
</dbReference>
<reference evidence="6 7" key="1">
    <citation type="submission" date="2020-07" db="EMBL/GenBank/DDBJ databases">
        <title>Diversity of carbapenemase encoding genes among Pseudomonas putida group clinical isolates in a tertiary Brazilian hospital.</title>
        <authorList>
            <person name="Alberto-Lei F."/>
            <person name="Nodari C.S."/>
            <person name="Streling A.P."/>
            <person name="Paulino J.T."/>
            <person name="Bessa-Neto F.O."/>
            <person name="Cayo R."/>
            <person name="Gales A.C."/>
        </authorList>
    </citation>
    <scope>NUCLEOTIDE SEQUENCE [LARGE SCALE GENOMIC DNA]</scope>
    <source>
        <strain evidence="6 7">14535</strain>
    </source>
</reference>
<dbReference type="GO" id="GO:0008202">
    <property type="term" value="P:steroid metabolic process"/>
    <property type="evidence" value="ECO:0007669"/>
    <property type="project" value="UniProtKB-ARBA"/>
</dbReference>
<evidence type="ECO:0000256" key="2">
    <source>
        <dbReference type="ARBA" id="ARBA00022630"/>
    </source>
</evidence>
<comment type="cofactor">
    <cofactor evidence="1">
        <name>FAD</name>
        <dbReference type="ChEBI" id="CHEBI:57692"/>
    </cofactor>
</comment>
<dbReference type="NCBIfam" id="NF004789">
    <property type="entry name" value="PRK06134.1"/>
    <property type="match status" value="1"/>
</dbReference>
<feature type="domain" description="FAD-dependent oxidoreductase 2 FAD-binding" evidence="5">
    <location>
        <begin position="7"/>
        <end position="540"/>
    </location>
</feature>
<dbReference type="PRINTS" id="PR00411">
    <property type="entry name" value="PNDRDTASEI"/>
</dbReference>
<dbReference type="InterPro" id="IPR036188">
    <property type="entry name" value="FAD/NAD-bd_sf"/>
</dbReference>
<dbReference type="Gene3D" id="3.50.50.60">
    <property type="entry name" value="FAD/NAD(P)-binding domain"/>
    <property type="match status" value="2"/>
</dbReference>
<gene>
    <name evidence="6" type="ORF">H4C44_01830</name>
</gene>
<dbReference type="SUPFAM" id="SSF56425">
    <property type="entry name" value="Succinate dehydrogenase/fumarate reductase flavoprotein, catalytic domain"/>
    <property type="match status" value="1"/>
</dbReference>
<evidence type="ECO:0000313" key="6">
    <source>
        <dbReference type="EMBL" id="MBA6057919.1"/>
    </source>
</evidence>
<evidence type="ECO:0000256" key="1">
    <source>
        <dbReference type="ARBA" id="ARBA00001974"/>
    </source>
</evidence>
<dbReference type="RefSeq" id="WP_182365123.1">
    <property type="nucleotide sequence ID" value="NZ_JACGCU010000002.1"/>
</dbReference>
<dbReference type="AlphaFoldDB" id="A0A7W2PRA9"/>
<protein>
    <submittedName>
        <fullName evidence="6">FAD-dependent oxidoreductase</fullName>
    </submittedName>
</protein>
<keyword evidence="4" id="KW-0560">Oxidoreductase</keyword>
<dbReference type="Pfam" id="PF00890">
    <property type="entry name" value="FAD_binding_2"/>
    <property type="match status" value="1"/>
</dbReference>
<dbReference type="EMBL" id="JACGCU010000002">
    <property type="protein sequence ID" value="MBA6057919.1"/>
    <property type="molecule type" value="Genomic_DNA"/>
</dbReference>
<sequence length="575" mass="60843">MQPLQCDVLVIGAGAAGLAAAVTAAHHGQQVIIAEKATHLGGTSAWSGGWLWIPRNPLAVAEGIVETGDAPERYLRAQTHVSELDARQRAFLHHGPEMVAFFQRHTAVQFQSGSRMPDMHAGDGSAHGGRSLCALPYDGRRLGPWLRKLRPPLDIVSLAGMGIAGGADMAAFFNATRSPKAAMHVGRRLLRHGRDLLLHRRGQQLVNGNALVARLLRSALDLGVTVLTGKAATRLLGSGRVGGAQFADGQVIHARRGVVLACGGFPHDRQRIAQLVPHAPQGHQHYSAAPRENTGDGLRLGEQAGGQVHSCGAHAGAWAPVSQVPRRDGSHGHFPHLVDRAKPGFIAVRSDGRRFANEADCYHDFMNALFAATPQGEPAQAWLICDHAAQRRYGIGWAKPFPFPTRIYQRCGYLHKGDSLAQLAQRCGIDAAQLQCTVAAFNQHAAQGLDPVYGRGASAYNRAQGEPLHGPNPSLRPLLNGPFYAVKLLPGSLGTFAGLATDAAARVLNEQAQPIPGLYAVGNDMHSVMGGHYPSGGITLGPGMTFGYIAGKALSSSGAGLPDLLHPLPAPFNAV</sequence>
<evidence type="ECO:0000256" key="4">
    <source>
        <dbReference type="ARBA" id="ARBA00023002"/>
    </source>
</evidence>
<dbReference type="InterPro" id="IPR050315">
    <property type="entry name" value="FAD-oxidoreductase_2"/>
</dbReference>
<evidence type="ECO:0000313" key="7">
    <source>
        <dbReference type="Proteomes" id="UP000556620"/>
    </source>
</evidence>
<keyword evidence="2" id="KW-0285">Flavoprotein</keyword>
<accession>A0A7W2PRA9</accession>
<comment type="caution">
    <text evidence="6">The sequence shown here is derived from an EMBL/GenBank/DDBJ whole genome shotgun (WGS) entry which is preliminary data.</text>
</comment>
<dbReference type="SUPFAM" id="SSF51905">
    <property type="entry name" value="FAD/NAD(P)-binding domain"/>
    <property type="match status" value="1"/>
</dbReference>
<evidence type="ECO:0000256" key="3">
    <source>
        <dbReference type="ARBA" id="ARBA00022827"/>
    </source>
</evidence>
<proteinExistence type="predicted"/>
<dbReference type="InterPro" id="IPR003953">
    <property type="entry name" value="FAD-dep_OxRdtase_2_FAD-bd"/>
</dbReference>
<dbReference type="InterPro" id="IPR027477">
    <property type="entry name" value="Succ_DH/fumarate_Rdtase_cat_sf"/>
</dbReference>
<keyword evidence="3" id="KW-0274">FAD</keyword>
<dbReference type="GO" id="GO:0016491">
    <property type="term" value="F:oxidoreductase activity"/>
    <property type="evidence" value="ECO:0007669"/>
    <property type="project" value="UniProtKB-KW"/>
</dbReference>
<organism evidence="6 7">
    <name type="scientific">Pseudomonas juntendi</name>
    <dbReference type="NCBI Taxonomy" id="2666183"/>
    <lineage>
        <taxon>Bacteria</taxon>
        <taxon>Pseudomonadati</taxon>
        <taxon>Pseudomonadota</taxon>
        <taxon>Gammaproteobacteria</taxon>
        <taxon>Pseudomonadales</taxon>
        <taxon>Pseudomonadaceae</taxon>
        <taxon>Pseudomonas</taxon>
    </lineage>
</organism>
<name>A0A7W2PRA9_9PSED</name>
<dbReference type="PANTHER" id="PTHR43400">
    <property type="entry name" value="FUMARATE REDUCTASE"/>
    <property type="match status" value="1"/>
</dbReference>
<evidence type="ECO:0000259" key="5">
    <source>
        <dbReference type="Pfam" id="PF00890"/>
    </source>
</evidence>